<dbReference type="Gene3D" id="3.10.450.50">
    <property type="match status" value="1"/>
</dbReference>
<feature type="domain" description="DUF4440" evidence="1">
    <location>
        <begin position="9"/>
        <end position="116"/>
    </location>
</feature>
<accession>K9XN08</accession>
<dbReference type="AlphaFoldDB" id="K9XN08"/>
<dbReference type="SUPFAM" id="SSF54427">
    <property type="entry name" value="NTF2-like"/>
    <property type="match status" value="1"/>
</dbReference>
<dbReference type="HOGENOM" id="CLU_141608_2_0_3"/>
<reference evidence="3" key="1">
    <citation type="journal article" date="2013" name="Proc. Natl. Acad. Sci. U.S.A.">
        <title>Improving the coverage of the cyanobacterial phylum using diversity-driven genome sequencing.</title>
        <authorList>
            <person name="Shih P.M."/>
            <person name="Wu D."/>
            <person name="Latifi A."/>
            <person name="Axen S.D."/>
            <person name="Fewer D.P."/>
            <person name="Talla E."/>
            <person name="Calteau A."/>
            <person name="Cai F."/>
            <person name="Tandeau de Marsac N."/>
            <person name="Rippka R."/>
            <person name="Herdman M."/>
            <person name="Sivonen K."/>
            <person name="Coursin T."/>
            <person name="Laurent T."/>
            <person name="Goodwin L."/>
            <person name="Nolan M."/>
            <person name="Davenport K.W."/>
            <person name="Han C.S."/>
            <person name="Rubin E.M."/>
            <person name="Eisen J.A."/>
            <person name="Woyke T."/>
            <person name="Gugger M."/>
            <person name="Kerfeld C.A."/>
        </authorList>
    </citation>
    <scope>NUCLEOTIDE SEQUENCE [LARGE SCALE GENOMIC DNA]</scope>
    <source>
        <strain evidence="3">ATCC 29371 / PCC 7437</strain>
    </source>
</reference>
<keyword evidence="3" id="KW-1185">Reference proteome</keyword>
<dbReference type="KEGG" id="scs:Sta7437_0295"/>
<dbReference type="RefSeq" id="WP_015191581.1">
    <property type="nucleotide sequence ID" value="NC_019748.1"/>
</dbReference>
<dbReference type="InterPro" id="IPR032710">
    <property type="entry name" value="NTF2-like_dom_sf"/>
</dbReference>
<gene>
    <name evidence="2" type="ordered locus">Sta7437_0295</name>
</gene>
<dbReference type="EMBL" id="CP003653">
    <property type="protein sequence ID" value="AFZ33908.1"/>
    <property type="molecule type" value="Genomic_DNA"/>
</dbReference>
<dbReference type="InterPro" id="IPR027843">
    <property type="entry name" value="DUF4440"/>
</dbReference>
<protein>
    <recommendedName>
        <fullName evidence="1">DUF4440 domain-containing protein</fullName>
    </recommendedName>
</protein>
<dbReference type="Pfam" id="PF14534">
    <property type="entry name" value="DUF4440"/>
    <property type="match status" value="1"/>
</dbReference>
<dbReference type="Proteomes" id="UP000010473">
    <property type="component" value="Chromosome"/>
</dbReference>
<organism evidence="2 3">
    <name type="scientific">Stanieria cyanosphaera (strain ATCC 29371 / PCC 7437)</name>
    <dbReference type="NCBI Taxonomy" id="111780"/>
    <lineage>
        <taxon>Bacteria</taxon>
        <taxon>Bacillati</taxon>
        <taxon>Cyanobacteriota</taxon>
        <taxon>Cyanophyceae</taxon>
        <taxon>Pleurocapsales</taxon>
        <taxon>Dermocarpellaceae</taxon>
        <taxon>Stanieria</taxon>
    </lineage>
</organism>
<proteinExistence type="predicted"/>
<name>K9XN08_STAC7</name>
<dbReference type="STRING" id="111780.Sta7437_0295"/>
<sequence length="125" mass="13693">MNNSLETEIVEYEARLRQAMLQSDVTALNELLAPELIFTTHLGELVTKKDDLEGHQSGQLAIESLTPLEQTIRLVGYVVIVLARVKIVGTYAGIPSEADLRFTRVWASTSSGSWQVVVAHSSVVA</sequence>
<evidence type="ECO:0000313" key="3">
    <source>
        <dbReference type="Proteomes" id="UP000010473"/>
    </source>
</evidence>
<dbReference type="OrthoDB" id="5383110at2"/>
<evidence type="ECO:0000313" key="2">
    <source>
        <dbReference type="EMBL" id="AFZ33908.1"/>
    </source>
</evidence>
<dbReference type="eggNOG" id="COG4994">
    <property type="taxonomic scope" value="Bacteria"/>
</dbReference>
<evidence type="ECO:0000259" key="1">
    <source>
        <dbReference type="Pfam" id="PF14534"/>
    </source>
</evidence>